<feature type="disulfide bond" evidence="7">
    <location>
        <begin position="19"/>
        <end position="142"/>
    </location>
</feature>
<dbReference type="InterPro" id="IPR017331">
    <property type="entry name" value="Peptidoglycan_recognition"/>
</dbReference>
<gene>
    <name evidence="11" type="ORF">CLODIP_2_CD08889</name>
</gene>
<evidence type="ECO:0000259" key="9">
    <source>
        <dbReference type="SMART" id="SM00644"/>
    </source>
</evidence>
<comment type="similarity">
    <text evidence="1 6">Belongs to the N-acetylmuramoyl-L-alanine amidase 2 family.</text>
</comment>
<dbReference type="Gene3D" id="3.40.80.10">
    <property type="entry name" value="Peptidoglycan recognition protein-like"/>
    <property type="match status" value="1"/>
</dbReference>
<evidence type="ECO:0000256" key="6">
    <source>
        <dbReference type="PIRNR" id="PIRNR037945"/>
    </source>
</evidence>
<accession>A0A8S1C0F9</accession>
<dbReference type="EMBL" id="CADEPI010000003">
    <property type="protein sequence ID" value="CAB3360563.1"/>
    <property type="molecule type" value="Genomic_DNA"/>
</dbReference>
<sequence length="185" mass="19321">MKVLIVIAALVAYAAAQSCPNIVSRAEWGARAPTGITYLNLPVPFVVIHHGASGSCSTQAGCSDIVRSYQDQHMDVNGWSDIGYNFIVGGDGNVYEGRSWDKVGAHAPGYNSQSIGICFIGTFTSSTPASSAINAAQQLIACGVGQGNVAGAYSLIGHRQAVTTECPGDALYAEIQGWPNWDANP</sequence>
<dbReference type="GO" id="GO:0009253">
    <property type="term" value="P:peptidoglycan catabolic process"/>
    <property type="evidence" value="ECO:0007669"/>
    <property type="project" value="InterPro"/>
</dbReference>
<keyword evidence="2 6" id="KW-0399">Innate immunity</keyword>
<evidence type="ECO:0000256" key="7">
    <source>
        <dbReference type="PIRSR" id="PIRSR037945-1"/>
    </source>
</evidence>
<dbReference type="AlphaFoldDB" id="A0A8S1C0F9"/>
<keyword evidence="12" id="KW-1185">Reference proteome</keyword>
<dbReference type="InterPro" id="IPR006619">
    <property type="entry name" value="PGRP_domain_met/bac"/>
</dbReference>
<evidence type="ECO:0000256" key="4">
    <source>
        <dbReference type="ARBA" id="ARBA00022859"/>
    </source>
</evidence>
<dbReference type="PIRSF" id="PIRSF037945">
    <property type="entry name" value="PGRPs"/>
    <property type="match status" value="1"/>
</dbReference>
<evidence type="ECO:0000256" key="3">
    <source>
        <dbReference type="ARBA" id="ARBA00022729"/>
    </source>
</evidence>
<proteinExistence type="inferred from homology"/>
<dbReference type="InterPro" id="IPR015510">
    <property type="entry name" value="PGRP"/>
</dbReference>
<evidence type="ECO:0000313" key="11">
    <source>
        <dbReference type="EMBL" id="CAB3360563.1"/>
    </source>
</evidence>
<evidence type="ECO:0000259" key="10">
    <source>
        <dbReference type="SMART" id="SM00701"/>
    </source>
</evidence>
<evidence type="ECO:0000313" key="12">
    <source>
        <dbReference type="Proteomes" id="UP000494165"/>
    </source>
</evidence>
<dbReference type="PROSITE" id="PS51257">
    <property type="entry name" value="PROKAR_LIPOPROTEIN"/>
    <property type="match status" value="1"/>
</dbReference>
<dbReference type="SMART" id="SM00701">
    <property type="entry name" value="PGRP"/>
    <property type="match status" value="1"/>
</dbReference>
<dbReference type="PANTHER" id="PTHR11022">
    <property type="entry name" value="PEPTIDOGLYCAN RECOGNITION PROTEIN"/>
    <property type="match status" value="1"/>
</dbReference>
<dbReference type="SUPFAM" id="SSF55846">
    <property type="entry name" value="N-acetylmuramoyl-L-alanine amidase-like"/>
    <property type="match status" value="1"/>
</dbReference>
<feature type="domain" description="Peptidoglycan recognition protein family" evidence="10">
    <location>
        <begin position="20"/>
        <end position="162"/>
    </location>
</feature>
<feature type="disulfide bond" evidence="7">
    <location>
        <begin position="56"/>
        <end position="62"/>
    </location>
</feature>
<dbReference type="SMART" id="SM00644">
    <property type="entry name" value="Ami_2"/>
    <property type="match status" value="1"/>
</dbReference>
<feature type="domain" description="N-acetylmuramoyl-L-alanine amidase" evidence="9">
    <location>
        <begin position="31"/>
        <end position="168"/>
    </location>
</feature>
<dbReference type="GO" id="GO:0008745">
    <property type="term" value="F:N-acetylmuramoyl-L-alanine amidase activity"/>
    <property type="evidence" value="ECO:0007669"/>
    <property type="project" value="InterPro"/>
</dbReference>
<comment type="caution">
    <text evidence="11">The sequence shown here is derived from an EMBL/GenBank/DDBJ whole genome shotgun (WGS) entry which is preliminary data.</text>
</comment>
<dbReference type="CDD" id="cd06583">
    <property type="entry name" value="PGRP"/>
    <property type="match status" value="1"/>
</dbReference>
<dbReference type="FunFam" id="3.40.80.10:FF:000001">
    <property type="entry name" value="Peptidoglycan recognition protein 1"/>
    <property type="match status" value="1"/>
</dbReference>
<dbReference type="GO" id="GO:0042834">
    <property type="term" value="F:peptidoglycan binding"/>
    <property type="evidence" value="ECO:0007669"/>
    <property type="project" value="InterPro"/>
</dbReference>
<dbReference type="PANTHER" id="PTHR11022:SF41">
    <property type="entry name" value="PEPTIDOGLYCAN-RECOGNITION PROTEIN LC-RELATED"/>
    <property type="match status" value="1"/>
</dbReference>
<keyword evidence="4 6" id="KW-0391">Immunity</keyword>
<evidence type="ECO:0000256" key="8">
    <source>
        <dbReference type="SAM" id="SignalP"/>
    </source>
</evidence>
<keyword evidence="5 7" id="KW-1015">Disulfide bond</keyword>
<keyword evidence="3 8" id="KW-0732">Signal</keyword>
<dbReference type="InterPro" id="IPR036505">
    <property type="entry name" value="Amidase/PGRP_sf"/>
</dbReference>
<name>A0A8S1C0F9_9INSE</name>
<evidence type="ECO:0000256" key="2">
    <source>
        <dbReference type="ARBA" id="ARBA00022588"/>
    </source>
</evidence>
<dbReference type="Pfam" id="PF01510">
    <property type="entry name" value="Amidase_2"/>
    <property type="match status" value="1"/>
</dbReference>
<evidence type="ECO:0000256" key="1">
    <source>
        <dbReference type="ARBA" id="ARBA00007553"/>
    </source>
</evidence>
<dbReference type="OrthoDB" id="10001926at2759"/>
<feature type="chain" id="PRO_5035948279" description="Peptidoglycan-recognition protein" evidence="8">
    <location>
        <begin position="17"/>
        <end position="185"/>
    </location>
</feature>
<reference evidence="11 12" key="1">
    <citation type="submission" date="2020-04" db="EMBL/GenBank/DDBJ databases">
        <authorList>
            <person name="Alioto T."/>
            <person name="Alioto T."/>
            <person name="Gomez Garrido J."/>
        </authorList>
    </citation>
    <scope>NUCLEOTIDE SEQUENCE [LARGE SCALE GENOMIC DNA]</scope>
</reference>
<feature type="signal peptide" evidence="8">
    <location>
        <begin position="1"/>
        <end position="16"/>
    </location>
</feature>
<evidence type="ECO:0000256" key="5">
    <source>
        <dbReference type="ARBA" id="ARBA00023157"/>
    </source>
</evidence>
<dbReference type="Proteomes" id="UP000494165">
    <property type="component" value="Unassembled WGS sequence"/>
</dbReference>
<protein>
    <recommendedName>
        <fullName evidence="6">Peptidoglycan-recognition protein</fullName>
    </recommendedName>
</protein>
<dbReference type="GO" id="GO:0045087">
    <property type="term" value="P:innate immune response"/>
    <property type="evidence" value="ECO:0007669"/>
    <property type="project" value="UniProtKB-KW"/>
</dbReference>
<dbReference type="GO" id="GO:0008270">
    <property type="term" value="F:zinc ion binding"/>
    <property type="evidence" value="ECO:0007669"/>
    <property type="project" value="InterPro"/>
</dbReference>
<organism evidence="11 12">
    <name type="scientific">Cloeon dipterum</name>
    <dbReference type="NCBI Taxonomy" id="197152"/>
    <lineage>
        <taxon>Eukaryota</taxon>
        <taxon>Metazoa</taxon>
        <taxon>Ecdysozoa</taxon>
        <taxon>Arthropoda</taxon>
        <taxon>Hexapoda</taxon>
        <taxon>Insecta</taxon>
        <taxon>Pterygota</taxon>
        <taxon>Palaeoptera</taxon>
        <taxon>Ephemeroptera</taxon>
        <taxon>Pisciforma</taxon>
        <taxon>Baetidae</taxon>
        <taxon>Cloeon</taxon>
    </lineage>
</organism>
<dbReference type="InterPro" id="IPR002502">
    <property type="entry name" value="Amidase_domain"/>
</dbReference>